<gene>
    <name evidence="1" type="ORF">CSSPTR1EN2_LOCUS3739</name>
</gene>
<dbReference type="EMBL" id="OZ019903">
    <property type="protein sequence ID" value="CAK9196967.1"/>
    <property type="molecule type" value="Genomic_DNA"/>
</dbReference>
<evidence type="ECO:0000313" key="1">
    <source>
        <dbReference type="EMBL" id="CAK9196967.1"/>
    </source>
</evidence>
<protein>
    <submittedName>
        <fullName evidence="1">Uncharacterized protein</fullName>
    </submittedName>
</protein>
<reference evidence="1" key="1">
    <citation type="submission" date="2024-02" db="EMBL/GenBank/DDBJ databases">
        <authorList>
            <consortium name="ELIXIR-Norway"/>
            <consortium name="Elixir Norway"/>
        </authorList>
    </citation>
    <scope>NUCLEOTIDE SEQUENCE</scope>
</reference>
<dbReference type="Proteomes" id="UP001497512">
    <property type="component" value="Chromosome 11"/>
</dbReference>
<evidence type="ECO:0000313" key="2">
    <source>
        <dbReference type="Proteomes" id="UP001497512"/>
    </source>
</evidence>
<proteinExistence type="predicted"/>
<keyword evidence="2" id="KW-1185">Reference proteome</keyword>
<sequence length="75" mass="8418">MFHSPGKCKSECGRDGYLEAKATSFAWRRDRYREDEAMKLCSNTSSVREKEELSDGDVEFGFGLFIVASDGTALQ</sequence>
<organism evidence="1 2">
    <name type="scientific">Sphagnum troendelagicum</name>
    <dbReference type="NCBI Taxonomy" id="128251"/>
    <lineage>
        <taxon>Eukaryota</taxon>
        <taxon>Viridiplantae</taxon>
        <taxon>Streptophyta</taxon>
        <taxon>Embryophyta</taxon>
        <taxon>Bryophyta</taxon>
        <taxon>Sphagnophytina</taxon>
        <taxon>Sphagnopsida</taxon>
        <taxon>Sphagnales</taxon>
        <taxon>Sphagnaceae</taxon>
        <taxon>Sphagnum</taxon>
    </lineage>
</organism>
<accession>A0ABP0TI19</accession>
<name>A0ABP0TI19_9BRYO</name>